<evidence type="ECO:0000256" key="2">
    <source>
        <dbReference type="ARBA" id="ARBA00004496"/>
    </source>
</evidence>
<feature type="region of interest" description="Disordered" evidence="11">
    <location>
        <begin position="788"/>
        <end position="808"/>
    </location>
</feature>
<dbReference type="GO" id="GO:0042147">
    <property type="term" value="P:retrograde transport, endosome to Golgi"/>
    <property type="evidence" value="ECO:0007669"/>
    <property type="project" value="TreeGrafter"/>
</dbReference>
<proteinExistence type="inferred from homology"/>
<keyword evidence="10" id="KW-0472">Membrane</keyword>
<dbReference type="InParanoid" id="K1VKT6"/>
<accession>K1VKT6</accession>
<name>K1VKT6_TRIAC</name>
<feature type="compositionally biased region" description="Basic and acidic residues" evidence="11">
    <location>
        <begin position="342"/>
        <end position="354"/>
    </location>
</feature>
<dbReference type="GO" id="GO:0045053">
    <property type="term" value="P:protein retention in Golgi apparatus"/>
    <property type="evidence" value="ECO:0007669"/>
    <property type="project" value="TreeGrafter"/>
</dbReference>
<protein>
    <submittedName>
        <fullName evidence="13">Vacuolar protein sorting-associated protein vps5</fullName>
    </submittedName>
</protein>
<comment type="caution">
    <text evidence="13">The sequence shown here is derived from an EMBL/GenBank/DDBJ whole genome shotgun (WGS) entry which is preliminary data.</text>
</comment>
<gene>
    <name evidence="13" type="ORF">A1Q2_08300</name>
</gene>
<feature type="region of interest" description="Disordered" evidence="11">
    <location>
        <begin position="1"/>
        <end position="314"/>
    </location>
</feature>
<evidence type="ECO:0000313" key="14">
    <source>
        <dbReference type="Proteomes" id="UP000006757"/>
    </source>
</evidence>
<dbReference type="FunFam" id="1.20.1270.60:FF:000022">
    <property type="entry name" value="Sorting nexin 3 protein"/>
    <property type="match status" value="1"/>
</dbReference>
<keyword evidence="7" id="KW-0597">Phosphoprotein</keyword>
<dbReference type="PANTHER" id="PTHR10555">
    <property type="entry name" value="SORTING NEXIN"/>
    <property type="match status" value="1"/>
</dbReference>
<evidence type="ECO:0000256" key="4">
    <source>
        <dbReference type="ARBA" id="ARBA00010883"/>
    </source>
</evidence>
<dbReference type="CDD" id="cd06861">
    <property type="entry name" value="PX_Vps5p"/>
    <property type="match status" value="1"/>
</dbReference>
<dbReference type="Pfam" id="PF00787">
    <property type="entry name" value="PX"/>
    <property type="match status" value="1"/>
</dbReference>
<dbReference type="Gene3D" id="3.30.1520.10">
    <property type="entry name" value="Phox-like domain"/>
    <property type="match status" value="1"/>
</dbReference>
<feature type="compositionally biased region" description="Low complexity" evidence="11">
    <location>
        <begin position="211"/>
        <end position="230"/>
    </location>
</feature>
<evidence type="ECO:0000256" key="10">
    <source>
        <dbReference type="ARBA" id="ARBA00023136"/>
    </source>
</evidence>
<dbReference type="InterPro" id="IPR037868">
    <property type="entry name" value="PX_Vps5"/>
</dbReference>
<feature type="compositionally biased region" description="Low complexity" evidence="11">
    <location>
        <begin position="331"/>
        <end position="341"/>
    </location>
</feature>
<comment type="similarity">
    <text evidence="4">Belongs to the sorting nexin family.</text>
</comment>
<keyword evidence="6" id="KW-0963">Cytoplasm</keyword>
<dbReference type="HOGENOM" id="CLU_323137_0_0_1"/>
<feature type="compositionally biased region" description="Polar residues" evidence="11">
    <location>
        <begin position="418"/>
        <end position="431"/>
    </location>
</feature>
<dbReference type="InterPro" id="IPR027267">
    <property type="entry name" value="AH/BAR_dom_sf"/>
</dbReference>
<keyword evidence="14" id="KW-1185">Reference proteome</keyword>
<evidence type="ECO:0000256" key="3">
    <source>
        <dbReference type="ARBA" id="ARBA00004555"/>
    </source>
</evidence>
<evidence type="ECO:0000256" key="11">
    <source>
        <dbReference type="SAM" id="MobiDB-lite"/>
    </source>
</evidence>
<dbReference type="InterPro" id="IPR001683">
    <property type="entry name" value="PX_dom"/>
</dbReference>
<feature type="compositionally biased region" description="Low complexity" evidence="11">
    <location>
        <begin position="53"/>
        <end position="72"/>
    </location>
</feature>
<dbReference type="FunFam" id="3.30.1520.10:FF:000013">
    <property type="entry name" value="Putative Sorting nexin 3"/>
    <property type="match status" value="1"/>
</dbReference>
<dbReference type="STRING" id="1220162.K1VKT6"/>
<dbReference type="Gene3D" id="1.20.1270.60">
    <property type="entry name" value="Arfaptin homology (AH) domain/BAR domain"/>
    <property type="match status" value="1"/>
</dbReference>
<sequence length="892" mass="96196">MDEEENFARLPLRSTPAPKPKWGASEDSVAADPWANPFADADAGSGWGEPGISSFQPSTSTSSAPAPESPEQSVHDLPPDPPSVIAARERAELEGAGGFGSGGFGGGFDEDPYAPSPFGTPAARSPTKSPEPPTKTSPVVSQKHIPAGLMEYDPLTTTMDEEENFARLLSASTPAPKPKWGASEDSVAADPWANPFADADAGSGWGEPGISSFQPSTSTSSAPAPESPEQSVHDLPPDPPSVIAARERAELEGAGGFGSGGFGGGFDEDPYAPSPFGTPAARSPTKSPEPPTKTSPVVSQKHIPAGLIDEELLNESDPSVSLKKAFVKHNAPAGTSSAPATPDKKYVFKPKDKPVLPALPPAKKDVNPASIPLPESIAGTPTTSRPETPTLSTDRVNISPLETPTGETEKDFGFQSLAIGSSGMNGSSSPTAGRFGGRGWGAIEADDTPLTGSGDPWNEGGSGGWNNDSAAKEESDDDSEDNAPLRSSERAGSGDSTSSPDRRQKRLNTPMFQITVSDPTKVGDPVRGHVVYTVKTKTTSPHYRRGEFSVLRRYSDFLWLFEQLCANNPGVIVPPIPDKHPFGRFQDQFIETRRAALQRALGKMTSHPILQLDPDLRLFLESESFAMDIKNRRSQTPESTSSSGLLGSWTGPKYVEQDDWFDQRKAYLDHLETQLKGISKSLDIASKARLDMADSLGVFSDSTFALSESDLGAAMCTAFKKLSDLVRREKEMNENQAKDDVSKLLNLSDEYIRFIQSVRLAFASRVKAYHYWQSCEKEVNKVRSAREKQRLAGRAGGSGHEVGEAERRARDAAAEFEAQSKLVKAEFARFERERVDEFRTTLSNHLDDQIRRQRDITTAWEDYHAMLLKMVQRAQAQQQAQAEAQARAQATA</sequence>
<dbReference type="Pfam" id="PF09325">
    <property type="entry name" value="Vps5"/>
    <property type="match status" value="1"/>
</dbReference>
<feature type="compositionally biased region" description="Gly residues" evidence="11">
    <location>
        <begin position="95"/>
        <end position="107"/>
    </location>
</feature>
<dbReference type="SMART" id="SM00312">
    <property type="entry name" value="PX"/>
    <property type="match status" value="1"/>
</dbReference>
<evidence type="ECO:0000259" key="12">
    <source>
        <dbReference type="PROSITE" id="PS50195"/>
    </source>
</evidence>
<evidence type="ECO:0000256" key="5">
    <source>
        <dbReference type="ARBA" id="ARBA00022448"/>
    </source>
</evidence>
<dbReference type="GO" id="GO:0035091">
    <property type="term" value="F:phosphatidylinositol binding"/>
    <property type="evidence" value="ECO:0007669"/>
    <property type="project" value="InterPro"/>
</dbReference>
<feature type="domain" description="PX" evidence="12">
    <location>
        <begin position="510"/>
        <end position="626"/>
    </location>
</feature>
<dbReference type="Proteomes" id="UP000006757">
    <property type="component" value="Unassembled WGS sequence"/>
</dbReference>
<dbReference type="GO" id="GO:0005794">
    <property type="term" value="C:Golgi apparatus"/>
    <property type="evidence" value="ECO:0007669"/>
    <property type="project" value="UniProtKB-SubCell"/>
</dbReference>
<dbReference type="InterPro" id="IPR015404">
    <property type="entry name" value="Vps5_C"/>
</dbReference>
<evidence type="ECO:0000256" key="9">
    <source>
        <dbReference type="ARBA" id="ARBA00023034"/>
    </source>
</evidence>
<organism evidence="13 14">
    <name type="scientific">Trichosporon asahii var. asahii (strain CBS 8904)</name>
    <name type="common">Yeast</name>
    <dbReference type="NCBI Taxonomy" id="1220162"/>
    <lineage>
        <taxon>Eukaryota</taxon>
        <taxon>Fungi</taxon>
        <taxon>Dikarya</taxon>
        <taxon>Basidiomycota</taxon>
        <taxon>Agaricomycotina</taxon>
        <taxon>Tremellomycetes</taxon>
        <taxon>Trichosporonales</taxon>
        <taxon>Trichosporonaceae</taxon>
        <taxon>Trichosporon</taxon>
    </lineage>
</organism>
<evidence type="ECO:0000313" key="13">
    <source>
        <dbReference type="EMBL" id="EKC97377.1"/>
    </source>
</evidence>
<dbReference type="GO" id="GO:0030904">
    <property type="term" value="C:retromer complex"/>
    <property type="evidence" value="ECO:0007669"/>
    <property type="project" value="UniProtKB-ARBA"/>
</dbReference>
<dbReference type="EMBL" id="AMBO01000412">
    <property type="protein sequence ID" value="EKC97377.1"/>
    <property type="molecule type" value="Genomic_DNA"/>
</dbReference>
<evidence type="ECO:0000256" key="8">
    <source>
        <dbReference type="ARBA" id="ARBA00022927"/>
    </source>
</evidence>
<keyword evidence="5" id="KW-0813">Transport</keyword>
<keyword evidence="8" id="KW-0653">Protein transport</keyword>
<dbReference type="SUPFAM" id="SSF103657">
    <property type="entry name" value="BAR/IMD domain-like"/>
    <property type="match status" value="1"/>
</dbReference>
<dbReference type="GO" id="GO:0015031">
    <property type="term" value="P:protein transport"/>
    <property type="evidence" value="ECO:0007669"/>
    <property type="project" value="UniProtKB-KW"/>
</dbReference>
<feature type="compositionally biased region" description="Gly residues" evidence="11">
    <location>
        <begin position="253"/>
        <end position="265"/>
    </location>
</feature>
<evidence type="ECO:0000256" key="7">
    <source>
        <dbReference type="ARBA" id="ARBA00022553"/>
    </source>
</evidence>
<dbReference type="PROSITE" id="PS50195">
    <property type="entry name" value="PX"/>
    <property type="match status" value="1"/>
</dbReference>
<dbReference type="GO" id="GO:0005829">
    <property type="term" value="C:cytosol"/>
    <property type="evidence" value="ECO:0007669"/>
    <property type="project" value="GOC"/>
</dbReference>
<dbReference type="OMA" id="WANPFAD"/>
<dbReference type="eggNOG" id="KOG2273">
    <property type="taxonomic scope" value="Eukaryota"/>
</dbReference>
<dbReference type="OrthoDB" id="271164at2759"/>
<dbReference type="InterPro" id="IPR036871">
    <property type="entry name" value="PX_dom_sf"/>
</dbReference>
<dbReference type="AlphaFoldDB" id="K1VKT6"/>
<feature type="region of interest" description="Disordered" evidence="11">
    <location>
        <begin position="330"/>
        <end position="511"/>
    </location>
</feature>
<dbReference type="GO" id="GO:0005768">
    <property type="term" value="C:endosome"/>
    <property type="evidence" value="ECO:0007669"/>
    <property type="project" value="TreeGrafter"/>
</dbReference>
<comment type="subcellular location">
    <subcellularLocation>
        <location evidence="2">Cytoplasm</location>
    </subcellularLocation>
    <subcellularLocation>
        <location evidence="3">Golgi apparatus</location>
    </subcellularLocation>
    <subcellularLocation>
        <location evidence="1">Membrane</location>
        <topology evidence="1">Peripheral membrane protein</topology>
        <orientation evidence="1">Cytoplasmic side</orientation>
    </subcellularLocation>
</comment>
<feature type="compositionally biased region" description="Polar residues" evidence="11">
    <location>
        <begin position="379"/>
        <end position="406"/>
    </location>
</feature>
<keyword evidence="9" id="KW-0333">Golgi apparatus</keyword>
<dbReference type="PANTHER" id="PTHR10555:SF170">
    <property type="entry name" value="FI18122P1"/>
    <property type="match status" value="1"/>
</dbReference>
<evidence type="ECO:0000256" key="1">
    <source>
        <dbReference type="ARBA" id="ARBA00004287"/>
    </source>
</evidence>
<reference evidence="13 14" key="1">
    <citation type="journal article" date="2012" name="Eukaryot. Cell">
        <title>Genome sequence of the Trichosporon asahii environmental strain CBS 8904.</title>
        <authorList>
            <person name="Yang R.Y."/>
            <person name="Li H.T."/>
            <person name="Zhu H."/>
            <person name="Zhou G.P."/>
            <person name="Wang M."/>
            <person name="Wang L."/>
        </authorList>
    </citation>
    <scope>NUCLEOTIDE SEQUENCE [LARGE SCALE GENOMIC DNA]</scope>
    <source>
        <strain evidence="13 14">CBS 8904</strain>
    </source>
</reference>
<dbReference type="SUPFAM" id="SSF64268">
    <property type="entry name" value="PX domain"/>
    <property type="match status" value="1"/>
</dbReference>
<evidence type="ECO:0000256" key="6">
    <source>
        <dbReference type="ARBA" id="ARBA00022490"/>
    </source>
</evidence>